<dbReference type="InterPro" id="IPR001647">
    <property type="entry name" value="HTH_TetR"/>
</dbReference>
<dbReference type="InterPro" id="IPR009057">
    <property type="entry name" value="Homeodomain-like_sf"/>
</dbReference>
<comment type="caution">
    <text evidence="6">The sequence shown here is derived from an EMBL/GenBank/DDBJ whole genome shotgun (WGS) entry which is preliminary data.</text>
</comment>
<protein>
    <recommendedName>
        <fullName evidence="5">HTH tetR-type domain-containing protein</fullName>
    </recommendedName>
</protein>
<proteinExistence type="predicted"/>
<dbReference type="Pfam" id="PF00440">
    <property type="entry name" value="TetR_N"/>
    <property type="match status" value="1"/>
</dbReference>
<feature type="DNA-binding region" description="H-T-H motif" evidence="4">
    <location>
        <begin position="32"/>
        <end position="51"/>
    </location>
</feature>
<sequence>MGARARAAQQTREHILDAAVELFSTRSYADVTVADIAGAAGVSGQTITNHFGSKDNLYLTGVEERFIRRVNEIRSGVVAGDIGSIVDAVLTGYEESGESTVKMLAQTDRFQALADVAREGRKAHHQWISEVFEFHLSQLTPRRRERLQRMLWVLLDVHTWYQLRRQDGLTARTVRTEVTEGIRTLMIGSGVHLSE</sequence>
<dbReference type="PANTHER" id="PTHR30055:SF234">
    <property type="entry name" value="HTH-TYPE TRANSCRIPTIONAL REGULATOR BETI"/>
    <property type="match status" value="1"/>
</dbReference>
<dbReference type="GO" id="GO:0000976">
    <property type="term" value="F:transcription cis-regulatory region binding"/>
    <property type="evidence" value="ECO:0007669"/>
    <property type="project" value="TreeGrafter"/>
</dbReference>
<evidence type="ECO:0000256" key="4">
    <source>
        <dbReference type="PROSITE-ProRule" id="PRU00335"/>
    </source>
</evidence>
<dbReference type="SUPFAM" id="SSF46689">
    <property type="entry name" value="Homeodomain-like"/>
    <property type="match status" value="1"/>
</dbReference>
<dbReference type="PROSITE" id="PS50977">
    <property type="entry name" value="HTH_TETR_2"/>
    <property type="match status" value="1"/>
</dbReference>
<evidence type="ECO:0000256" key="1">
    <source>
        <dbReference type="ARBA" id="ARBA00023015"/>
    </source>
</evidence>
<accession>A0A2G3PRT4</accession>
<evidence type="ECO:0000313" key="6">
    <source>
        <dbReference type="EMBL" id="PHV68515.1"/>
    </source>
</evidence>
<dbReference type="AlphaFoldDB" id="A0A2G3PRT4"/>
<keyword evidence="1" id="KW-0805">Transcription regulation</keyword>
<evidence type="ECO:0000259" key="5">
    <source>
        <dbReference type="PROSITE" id="PS50977"/>
    </source>
</evidence>
<dbReference type="GO" id="GO:0003700">
    <property type="term" value="F:DNA-binding transcription factor activity"/>
    <property type="evidence" value="ECO:0007669"/>
    <property type="project" value="TreeGrafter"/>
</dbReference>
<keyword evidence="2 4" id="KW-0238">DNA-binding</keyword>
<evidence type="ECO:0000313" key="7">
    <source>
        <dbReference type="Proteomes" id="UP000225108"/>
    </source>
</evidence>
<dbReference type="InterPro" id="IPR050109">
    <property type="entry name" value="HTH-type_TetR-like_transc_reg"/>
</dbReference>
<dbReference type="PANTHER" id="PTHR30055">
    <property type="entry name" value="HTH-TYPE TRANSCRIPTIONAL REGULATOR RUTR"/>
    <property type="match status" value="1"/>
</dbReference>
<evidence type="ECO:0000256" key="3">
    <source>
        <dbReference type="ARBA" id="ARBA00023163"/>
    </source>
</evidence>
<keyword evidence="3" id="KW-0804">Transcription</keyword>
<feature type="domain" description="HTH tetR-type" evidence="5">
    <location>
        <begin position="9"/>
        <end position="69"/>
    </location>
</feature>
<gene>
    <name evidence="6" type="ORF">CSW57_04730</name>
</gene>
<dbReference type="EMBL" id="PEBD01000004">
    <property type="protein sequence ID" value="PHV68515.1"/>
    <property type="molecule type" value="Genomic_DNA"/>
</dbReference>
<dbReference type="Gene3D" id="1.10.357.10">
    <property type="entry name" value="Tetracycline Repressor, domain 2"/>
    <property type="match status" value="1"/>
</dbReference>
<dbReference type="Proteomes" id="UP000225108">
    <property type="component" value="Unassembled WGS sequence"/>
</dbReference>
<reference evidence="6 7" key="1">
    <citation type="submission" date="2017-10" db="EMBL/GenBank/DDBJ databases">
        <title>The draft genome sequence of Williamsia sp. BULT 1.1 isolated from the semi-arid grassland soils from South Africa.</title>
        <authorList>
            <person name="Kabwe M.H."/>
            <person name="Govender N."/>
            <person name="Mutseka Lunga P."/>
            <person name="Vikram S."/>
            <person name="Makhalanyane T.P."/>
        </authorList>
    </citation>
    <scope>NUCLEOTIDE SEQUENCE [LARGE SCALE GENOMIC DNA]</scope>
    <source>
        <strain evidence="6 7">BULT 1.1</strain>
    </source>
</reference>
<name>A0A2G3PRT4_WILMA</name>
<organism evidence="6 7">
    <name type="scientific">Williamsia marianensis</name>
    <dbReference type="NCBI Taxonomy" id="85044"/>
    <lineage>
        <taxon>Bacteria</taxon>
        <taxon>Bacillati</taxon>
        <taxon>Actinomycetota</taxon>
        <taxon>Actinomycetes</taxon>
        <taxon>Mycobacteriales</taxon>
        <taxon>Nocardiaceae</taxon>
        <taxon>Williamsia</taxon>
    </lineage>
</organism>
<dbReference type="PRINTS" id="PR00455">
    <property type="entry name" value="HTHTETR"/>
</dbReference>
<evidence type="ECO:0000256" key="2">
    <source>
        <dbReference type="ARBA" id="ARBA00023125"/>
    </source>
</evidence>